<organism evidence="1 2">
    <name type="scientific">Desmophyllum pertusum</name>
    <dbReference type="NCBI Taxonomy" id="174260"/>
    <lineage>
        <taxon>Eukaryota</taxon>
        <taxon>Metazoa</taxon>
        <taxon>Cnidaria</taxon>
        <taxon>Anthozoa</taxon>
        <taxon>Hexacorallia</taxon>
        <taxon>Scleractinia</taxon>
        <taxon>Caryophylliina</taxon>
        <taxon>Caryophylliidae</taxon>
        <taxon>Desmophyllum</taxon>
    </lineage>
</organism>
<accession>A0A9W9ZZR5</accession>
<evidence type="ECO:0000313" key="2">
    <source>
        <dbReference type="Proteomes" id="UP001163046"/>
    </source>
</evidence>
<dbReference type="Proteomes" id="UP001163046">
    <property type="component" value="Unassembled WGS sequence"/>
</dbReference>
<dbReference type="EMBL" id="MU825417">
    <property type="protein sequence ID" value="KAJ7390340.1"/>
    <property type="molecule type" value="Genomic_DNA"/>
</dbReference>
<proteinExistence type="predicted"/>
<name>A0A9W9ZZR5_9CNID</name>
<evidence type="ECO:0000313" key="1">
    <source>
        <dbReference type="EMBL" id="KAJ7390340.1"/>
    </source>
</evidence>
<comment type="caution">
    <text evidence="1">The sequence shown here is derived from an EMBL/GenBank/DDBJ whole genome shotgun (WGS) entry which is preliminary data.</text>
</comment>
<sequence length="178" mass="20627">MVQGSFNNRDTLMHSFAVQRQSCRNEPLWTDHKCVKSCKPSTDGWIEIRDHKATSSKYHRPHAYALKIDQLPLDLHAFLADSFFTRPHSLQRLGQCVSLTTYAKVERMLCFVKQLFPKTPLTSATFGQGLLIENHLDYLQRDMPTQGNFRSRQPTSFCFRCTATFLLPGGWRYAPWKL</sequence>
<gene>
    <name evidence="1" type="ORF">OS493_025591</name>
</gene>
<reference evidence="1" key="1">
    <citation type="submission" date="2023-01" db="EMBL/GenBank/DDBJ databases">
        <title>Genome assembly of the deep-sea coral Lophelia pertusa.</title>
        <authorList>
            <person name="Herrera S."/>
            <person name="Cordes E."/>
        </authorList>
    </citation>
    <scope>NUCLEOTIDE SEQUENCE</scope>
    <source>
        <strain evidence="1">USNM1676648</strain>
        <tissue evidence="1">Polyp</tissue>
    </source>
</reference>
<keyword evidence="2" id="KW-1185">Reference proteome</keyword>
<dbReference type="AlphaFoldDB" id="A0A9W9ZZR5"/>
<protein>
    <submittedName>
        <fullName evidence="1">Uncharacterized protein</fullName>
    </submittedName>
</protein>